<dbReference type="Gene3D" id="3.30.70.1230">
    <property type="entry name" value="Nucleotide cyclase"/>
    <property type="match status" value="1"/>
</dbReference>
<evidence type="ECO:0000313" key="3">
    <source>
        <dbReference type="Proteomes" id="UP000815325"/>
    </source>
</evidence>
<dbReference type="EMBL" id="MU069440">
    <property type="protein sequence ID" value="KAF5843591.1"/>
    <property type="molecule type" value="Genomic_DNA"/>
</dbReference>
<protein>
    <recommendedName>
        <fullName evidence="4">Guanylate cyclase domain-containing protein</fullName>
    </recommendedName>
</protein>
<gene>
    <name evidence="2" type="ORF">DUNSADRAFT_12853</name>
</gene>
<keyword evidence="3" id="KW-1185">Reference proteome</keyword>
<comment type="caution">
    <text evidence="2">The sequence shown here is derived from an EMBL/GenBank/DDBJ whole genome shotgun (WGS) entry which is preliminary data.</text>
</comment>
<accession>A0ABQ7H9Q6</accession>
<feature type="region of interest" description="Disordered" evidence="1">
    <location>
        <begin position="323"/>
        <end position="347"/>
    </location>
</feature>
<sequence>MKRAKTVTSGFNAHSKESADTTHSLHSGNVVVLNMGNYCREPPTLEEKTSGARRELKTVPTFGTSNARDAAVVGVEGGDIGKEHPTSLLLFQVIPSRKLPQAVSWGGNLNLSPNWKPTLSSQAFFSAPGALQALQGTPDEMPIVTAVFAAVSSFHMLEESHPAEAANISDEVTQLVLRMLRQVDGGYLCRSFGGCKFMLTDEDGSECKPDSIQAETWVHNTKAYASSRMHARGCRMKMGLNEGKPDSIQPDYLGRGDYNGDVVNQASRFMEGAAAGGMVSCDEQLARRVFHHWNKRAAQLDLLPLALVHDSYCVSTPSDPELELHGSMSTGGTGGTSSGLTRGDSDTIVSPKQLVHHERRNSLLHHQHSLQLLQREQQAAPPRVVPVGAGESQESLFQERGAKDQAAQRLEVRADAACTMGASTSGAHLLEASTNAAHTPGAQENAAQTGEARAGAAHMLEDPTGVAHMLEASTSVAHALGARANAAQTGEARADAAHMLEDPTGVAHMVGAQQPRQKVGRRELMQLTRLNLRQVQPARWRCSSHNGGSGSISAVQAYHPHIRQRLMGMQPPSDARSHSTSLLPL</sequence>
<evidence type="ECO:0000256" key="1">
    <source>
        <dbReference type="SAM" id="MobiDB-lite"/>
    </source>
</evidence>
<proteinExistence type="predicted"/>
<feature type="compositionally biased region" description="Polar residues" evidence="1">
    <location>
        <begin position="1"/>
        <end position="12"/>
    </location>
</feature>
<reference evidence="2" key="1">
    <citation type="submission" date="2017-08" db="EMBL/GenBank/DDBJ databases">
        <authorList>
            <person name="Polle J.E."/>
            <person name="Barry K."/>
            <person name="Cushman J."/>
            <person name="Schmutz J."/>
            <person name="Tran D."/>
            <person name="Hathwaick L.T."/>
            <person name="Yim W.C."/>
            <person name="Jenkins J."/>
            <person name="Mckie-Krisberg Z.M."/>
            <person name="Prochnik S."/>
            <person name="Lindquist E."/>
            <person name="Dockter R.B."/>
            <person name="Adam C."/>
            <person name="Molina H."/>
            <person name="Bunkerborg J."/>
            <person name="Jin E."/>
            <person name="Buchheim M."/>
            <person name="Magnuson J."/>
        </authorList>
    </citation>
    <scope>NUCLEOTIDE SEQUENCE</scope>
    <source>
        <strain evidence="2">CCAP 19/18</strain>
    </source>
</reference>
<dbReference type="SUPFAM" id="SSF55073">
    <property type="entry name" value="Nucleotide cyclase"/>
    <property type="match status" value="1"/>
</dbReference>
<dbReference type="Proteomes" id="UP000815325">
    <property type="component" value="Unassembled WGS sequence"/>
</dbReference>
<organism evidence="2 3">
    <name type="scientific">Dunaliella salina</name>
    <name type="common">Green alga</name>
    <name type="synonym">Protococcus salinus</name>
    <dbReference type="NCBI Taxonomy" id="3046"/>
    <lineage>
        <taxon>Eukaryota</taxon>
        <taxon>Viridiplantae</taxon>
        <taxon>Chlorophyta</taxon>
        <taxon>core chlorophytes</taxon>
        <taxon>Chlorophyceae</taxon>
        <taxon>CS clade</taxon>
        <taxon>Chlamydomonadales</taxon>
        <taxon>Dunaliellaceae</taxon>
        <taxon>Dunaliella</taxon>
    </lineage>
</organism>
<dbReference type="InterPro" id="IPR029787">
    <property type="entry name" value="Nucleotide_cyclase"/>
</dbReference>
<feature type="region of interest" description="Disordered" evidence="1">
    <location>
        <begin position="1"/>
        <end position="23"/>
    </location>
</feature>
<name>A0ABQ7H9Q6_DUNSA</name>
<evidence type="ECO:0008006" key="4">
    <source>
        <dbReference type="Google" id="ProtNLM"/>
    </source>
</evidence>
<evidence type="ECO:0000313" key="2">
    <source>
        <dbReference type="EMBL" id="KAF5843591.1"/>
    </source>
</evidence>